<evidence type="ECO:0000313" key="3">
    <source>
        <dbReference type="Proteomes" id="UP000253772"/>
    </source>
</evidence>
<dbReference type="OrthoDB" id="9810066at2"/>
<protein>
    <submittedName>
        <fullName evidence="2">Phosphoribosyltransferase</fullName>
    </submittedName>
</protein>
<dbReference type="InterPro" id="IPR000836">
    <property type="entry name" value="PRTase_dom"/>
</dbReference>
<feature type="domain" description="Phosphoribosyltransferase" evidence="1">
    <location>
        <begin position="9"/>
        <end position="186"/>
    </location>
</feature>
<dbReference type="RefSeq" id="WP_017514566.1">
    <property type="nucleotide sequence ID" value="NZ_CP037901.1"/>
</dbReference>
<organism evidence="2 3">
    <name type="scientific">Cupriavidus metallidurans</name>
    <dbReference type="NCBI Taxonomy" id="119219"/>
    <lineage>
        <taxon>Bacteria</taxon>
        <taxon>Pseudomonadati</taxon>
        <taxon>Pseudomonadota</taxon>
        <taxon>Betaproteobacteria</taxon>
        <taxon>Burkholderiales</taxon>
        <taxon>Burkholderiaceae</taxon>
        <taxon>Cupriavidus</taxon>
    </lineage>
</organism>
<dbReference type="InterPro" id="IPR029057">
    <property type="entry name" value="PRTase-like"/>
</dbReference>
<evidence type="ECO:0000313" key="2">
    <source>
        <dbReference type="EMBL" id="QBP13514.1"/>
    </source>
</evidence>
<dbReference type="Gene3D" id="3.40.50.2020">
    <property type="match status" value="1"/>
</dbReference>
<dbReference type="GO" id="GO:0016757">
    <property type="term" value="F:glycosyltransferase activity"/>
    <property type="evidence" value="ECO:0007669"/>
    <property type="project" value="UniProtKB-KW"/>
</dbReference>
<dbReference type="EMBL" id="CP037901">
    <property type="protein sequence ID" value="QBP13514.1"/>
    <property type="molecule type" value="Genomic_DNA"/>
</dbReference>
<keyword evidence="2" id="KW-0328">Glycosyltransferase</keyword>
<sequence>MPFTDRADAARQLASALKHYAGKHPLVLAIPRGAVPMGVIIARALGGDLDVVLVRKLGAPGNPEFAVGAVDESGWTYLALHADMAGADSLYLDCERTAQLELLRRRRAKYTPGREPVSAAGRLVIVVDDGLATGASMIAALHAIREQRPSRLVCAVPVAPPETLRRLDQYADEVVCLELPRHFRAVGEFYRTFPQVEDEQVIACLNPH</sequence>
<dbReference type="Pfam" id="PF00156">
    <property type="entry name" value="Pribosyltran"/>
    <property type="match status" value="1"/>
</dbReference>
<dbReference type="SUPFAM" id="SSF53271">
    <property type="entry name" value="PRTase-like"/>
    <property type="match status" value="1"/>
</dbReference>
<dbReference type="CDD" id="cd06223">
    <property type="entry name" value="PRTases_typeI"/>
    <property type="match status" value="1"/>
</dbReference>
<reference evidence="2 3" key="1">
    <citation type="submission" date="2019-03" db="EMBL/GenBank/DDBJ databases">
        <title>Comparative insights into the high quality Complete genome sequence of highly metal resistant Cupriavidus metallidurans strain BS1 isolated from a gold-copper mine.</title>
        <authorList>
            <person name="Mazhar H.S."/>
            <person name="Rensing C."/>
        </authorList>
    </citation>
    <scope>NUCLEOTIDE SEQUENCE [LARGE SCALE GENOMIC DNA]</scope>
    <source>
        <strain evidence="2 3">BS1</strain>
    </source>
</reference>
<proteinExistence type="predicted"/>
<gene>
    <name evidence="2" type="ORF">DDF84_028335</name>
</gene>
<evidence type="ECO:0000259" key="1">
    <source>
        <dbReference type="Pfam" id="PF00156"/>
    </source>
</evidence>
<dbReference type="Gene3D" id="3.30.1310.20">
    <property type="entry name" value="PRTase-like"/>
    <property type="match status" value="1"/>
</dbReference>
<accession>A0A482J349</accession>
<keyword evidence="2" id="KW-0808">Transferase</keyword>
<name>A0A482J349_9BURK</name>
<dbReference type="Proteomes" id="UP000253772">
    <property type="component" value="Chromosome c2"/>
</dbReference>
<dbReference type="AlphaFoldDB" id="A0A482J349"/>